<dbReference type="InterPro" id="IPR011989">
    <property type="entry name" value="ARM-like"/>
</dbReference>
<evidence type="ECO:0000256" key="2">
    <source>
        <dbReference type="PROSITE-ProRule" id="PRU00317"/>
    </source>
</evidence>
<dbReference type="AlphaFoldDB" id="A0A8H7PPC9"/>
<dbReference type="SMART" id="SM00025">
    <property type="entry name" value="Pumilio"/>
    <property type="match status" value="8"/>
</dbReference>
<dbReference type="CDD" id="cd07920">
    <property type="entry name" value="Pumilio"/>
    <property type="match status" value="1"/>
</dbReference>
<feature type="domain" description="PUM-HD" evidence="3">
    <location>
        <begin position="350"/>
        <end position="709"/>
    </location>
</feature>
<dbReference type="InterPro" id="IPR033712">
    <property type="entry name" value="Pumilio_RNA-bd"/>
</dbReference>
<name>A0A8H7PPC9_9FUNG</name>
<evidence type="ECO:0000259" key="3">
    <source>
        <dbReference type="PROSITE" id="PS50303"/>
    </source>
</evidence>
<dbReference type="EMBL" id="JAEPRA010000012">
    <property type="protein sequence ID" value="KAG2177693.1"/>
    <property type="molecule type" value="Genomic_DNA"/>
</dbReference>
<dbReference type="Proteomes" id="UP000612746">
    <property type="component" value="Unassembled WGS sequence"/>
</dbReference>
<dbReference type="InterPro" id="IPR016024">
    <property type="entry name" value="ARM-type_fold"/>
</dbReference>
<dbReference type="PANTHER" id="PTHR12537:SF48">
    <property type="entry name" value="MEIOTIC COILED-COIL PROTEIN 2"/>
    <property type="match status" value="1"/>
</dbReference>
<evidence type="ECO:0000256" key="1">
    <source>
        <dbReference type="ARBA" id="ARBA00022737"/>
    </source>
</evidence>
<evidence type="ECO:0000313" key="4">
    <source>
        <dbReference type="EMBL" id="KAG2177693.1"/>
    </source>
</evidence>
<organism evidence="4 5">
    <name type="scientific">Umbelopsis vinacea</name>
    <dbReference type="NCBI Taxonomy" id="44442"/>
    <lineage>
        <taxon>Eukaryota</taxon>
        <taxon>Fungi</taxon>
        <taxon>Fungi incertae sedis</taxon>
        <taxon>Mucoromycota</taxon>
        <taxon>Mucoromycotina</taxon>
        <taxon>Umbelopsidomycetes</taxon>
        <taxon>Umbelopsidales</taxon>
        <taxon>Umbelopsidaceae</taxon>
        <taxon>Umbelopsis</taxon>
    </lineage>
</organism>
<dbReference type="InterPro" id="IPR001313">
    <property type="entry name" value="Pumilio_RNA-bd_rpt"/>
</dbReference>
<evidence type="ECO:0000313" key="5">
    <source>
        <dbReference type="Proteomes" id="UP000612746"/>
    </source>
</evidence>
<feature type="repeat" description="Pumilio" evidence="2">
    <location>
        <begin position="603"/>
        <end position="638"/>
    </location>
</feature>
<feature type="repeat" description="Pumilio" evidence="2">
    <location>
        <begin position="647"/>
        <end position="686"/>
    </location>
</feature>
<sequence>MLAIEESCKGSPYLAINTSYHRPFYHTNHYEIPDDSNSPLSDSFIDSLTSDDVADTRKLLLLGSQDTLFNTGLPRCDLSSNSTGAGSPRDEYGDDMMPQPFHQRDDLNAMMRNFEKLHTGERTFHMAAPSMLVPPQIDSGVDLDNVPVDALKDRLAESNGIVNELMWRINSMNLEIDKGRHITSTLHASLGVKDLELQDLRQRLSSLSQSYDGQAAEMADLKEILHEQAGITDYNLEDNDSRLSVSISRELSELRTTVHRLSQELEAEQLRNSVKDREIQQLKYELQVKQNALTPESSHRTATVTTPSEAAVISAMSSTGPLDYVGDGASARSPLRNRWAADEKSVPQPQARRLSYDRREGRGLSNGEYRRMLDKNINADWSIIVDKIIQDTDQQASIFLQHKLKSATPEQRESIFRSIQRHSYALMTNRFGNFLVQRFLELGTRDQINQIASTMQGHIVSLAMEPFGCHVVQKALDNVEESIKVELVSELFQNIPETITHRYACHVWQKVFEIRWNTHPPAVMYHVNSALKGRWAQVALDETGSLVIQNIFENLTEHDKRPILNEVLDNIVMIAKGQWGNWVIQHVLEQAEKGSDRDRAFNTVLDEAVQLSTDQFASKVVEKALRIGGPAFLTRFVDRVSVGRKDRPRIPLIDIASDQYGNYVVQWLIMNASSTELKVAVSRLIKRHMVSLRGSKYGQKVAFLVEKILRNYD</sequence>
<feature type="repeat" description="Pumilio" evidence="2">
    <location>
        <begin position="530"/>
        <end position="565"/>
    </location>
</feature>
<keyword evidence="5" id="KW-1185">Reference proteome</keyword>
<proteinExistence type="predicted"/>
<dbReference type="GO" id="GO:0005737">
    <property type="term" value="C:cytoplasm"/>
    <property type="evidence" value="ECO:0007669"/>
    <property type="project" value="TreeGrafter"/>
</dbReference>
<protein>
    <recommendedName>
        <fullName evidence="3">PUM-HD domain-containing protein</fullName>
    </recommendedName>
</protein>
<dbReference type="Pfam" id="PF00806">
    <property type="entry name" value="PUF"/>
    <property type="match status" value="8"/>
</dbReference>
<dbReference type="PROSITE" id="PS50302">
    <property type="entry name" value="PUM"/>
    <property type="match status" value="6"/>
</dbReference>
<feature type="repeat" description="Pumilio" evidence="2">
    <location>
        <begin position="566"/>
        <end position="602"/>
    </location>
</feature>
<dbReference type="Gene3D" id="1.25.10.10">
    <property type="entry name" value="Leucine-rich Repeat Variant"/>
    <property type="match status" value="1"/>
</dbReference>
<dbReference type="PANTHER" id="PTHR12537">
    <property type="entry name" value="RNA BINDING PROTEIN PUMILIO-RELATED"/>
    <property type="match status" value="1"/>
</dbReference>
<comment type="caution">
    <text evidence="4">The sequence shown here is derived from an EMBL/GenBank/DDBJ whole genome shotgun (WGS) entry which is preliminary data.</text>
</comment>
<feature type="repeat" description="Pumilio" evidence="2">
    <location>
        <begin position="418"/>
        <end position="453"/>
    </location>
</feature>
<gene>
    <name evidence="4" type="ORF">INT44_008207</name>
</gene>
<dbReference type="GO" id="GO:0003730">
    <property type="term" value="F:mRNA 3'-UTR binding"/>
    <property type="evidence" value="ECO:0007669"/>
    <property type="project" value="TreeGrafter"/>
</dbReference>
<dbReference type="PROSITE" id="PS50303">
    <property type="entry name" value="PUM_HD"/>
    <property type="match status" value="1"/>
</dbReference>
<feature type="repeat" description="Pumilio" evidence="2">
    <location>
        <begin position="454"/>
        <end position="489"/>
    </location>
</feature>
<dbReference type="OrthoDB" id="668540at2759"/>
<accession>A0A8H7PPC9</accession>
<dbReference type="SUPFAM" id="SSF48371">
    <property type="entry name" value="ARM repeat"/>
    <property type="match status" value="1"/>
</dbReference>
<dbReference type="GO" id="GO:0010608">
    <property type="term" value="P:post-transcriptional regulation of gene expression"/>
    <property type="evidence" value="ECO:0007669"/>
    <property type="project" value="TreeGrafter"/>
</dbReference>
<dbReference type="InterPro" id="IPR033133">
    <property type="entry name" value="PUM-HD"/>
</dbReference>
<keyword evidence="1" id="KW-0677">Repeat</keyword>
<reference evidence="4" key="1">
    <citation type="submission" date="2020-12" db="EMBL/GenBank/DDBJ databases">
        <title>Metabolic potential, ecology and presence of endohyphal bacteria is reflected in genomic diversity of Mucoromycotina.</title>
        <authorList>
            <person name="Muszewska A."/>
            <person name="Okrasinska A."/>
            <person name="Steczkiewicz K."/>
            <person name="Drgas O."/>
            <person name="Orlowska M."/>
            <person name="Perlinska-Lenart U."/>
            <person name="Aleksandrzak-Piekarczyk T."/>
            <person name="Szatraj K."/>
            <person name="Zielenkiewicz U."/>
            <person name="Pilsyk S."/>
            <person name="Malc E."/>
            <person name="Mieczkowski P."/>
            <person name="Kruszewska J.S."/>
            <person name="Biernat P."/>
            <person name="Pawlowska J."/>
        </authorList>
    </citation>
    <scope>NUCLEOTIDE SEQUENCE</scope>
    <source>
        <strain evidence="4">WA0000051536</strain>
    </source>
</reference>